<reference evidence="5" key="3">
    <citation type="submission" date="2016-03" db="UniProtKB">
        <authorList>
            <consortium name="EnsemblProtists"/>
        </authorList>
    </citation>
    <scope>IDENTIFICATION</scope>
</reference>
<gene>
    <name evidence="4" type="ORF">GUITHDRAFT_146405</name>
</gene>
<organism evidence="4">
    <name type="scientific">Guillardia theta (strain CCMP2712)</name>
    <name type="common">Cryptophyte</name>
    <dbReference type="NCBI Taxonomy" id="905079"/>
    <lineage>
        <taxon>Eukaryota</taxon>
        <taxon>Cryptophyceae</taxon>
        <taxon>Pyrenomonadales</taxon>
        <taxon>Geminigeraceae</taxon>
        <taxon>Guillardia</taxon>
    </lineage>
</organism>
<feature type="compositionally biased region" description="Basic and acidic residues" evidence="2">
    <location>
        <begin position="803"/>
        <end position="818"/>
    </location>
</feature>
<evidence type="ECO:0000259" key="3">
    <source>
        <dbReference type="SMART" id="SM00722"/>
    </source>
</evidence>
<dbReference type="GO" id="GO:0006511">
    <property type="term" value="P:ubiquitin-dependent protein catabolic process"/>
    <property type="evidence" value="ECO:0007669"/>
    <property type="project" value="TreeGrafter"/>
</dbReference>
<name>L1IID7_GUITC</name>
<dbReference type="STRING" id="905079.L1IID7"/>
<dbReference type="KEGG" id="gtt:GUITHDRAFT_146405"/>
<dbReference type="SMART" id="SM00710">
    <property type="entry name" value="PbH1"/>
    <property type="match status" value="11"/>
</dbReference>
<dbReference type="eggNOG" id="KOG1777">
    <property type="taxonomic scope" value="Eukaryota"/>
</dbReference>
<evidence type="ECO:0000256" key="1">
    <source>
        <dbReference type="ARBA" id="ARBA00022737"/>
    </source>
</evidence>
<dbReference type="OMA" id="DCGMSGL"/>
<dbReference type="InterPro" id="IPR006633">
    <property type="entry name" value="Carb-bd_sugar_hydrolysis-dom"/>
</dbReference>
<reference evidence="6" key="2">
    <citation type="submission" date="2012-11" db="EMBL/GenBank/DDBJ databases">
        <authorList>
            <person name="Kuo A."/>
            <person name="Curtis B.A."/>
            <person name="Tanifuji G."/>
            <person name="Burki F."/>
            <person name="Gruber A."/>
            <person name="Irimia M."/>
            <person name="Maruyama S."/>
            <person name="Arias M.C."/>
            <person name="Ball S.G."/>
            <person name="Gile G.H."/>
            <person name="Hirakawa Y."/>
            <person name="Hopkins J.F."/>
            <person name="Rensing S.A."/>
            <person name="Schmutz J."/>
            <person name="Symeonidi A."/>
            <person name="Elias M."/>
            <person name="Eveleigh R.J."/>
            <person name="Herman E.K."/>
            <person name="Klute M.J."/>
            <person name="Nakayama T."/>
            <person name="Obornik M."/>
            <person name="Reyes-Prieto A."/>
            <person name="Armbrust E.V."/>
            <person name="Aves S.J."/>
            <person name="Beiko R.G."/>
            <person name="Coutinho P."/>
            <person name="Dacks J.B."/>
            <person name="Durnford D.G."/>
            <person name="Fast N.M."/>
            <person name="Green B.R."/>
            <person name="Grisdale C."/>
            <person name="Hempe F."/>
            <person name="Henrissat B."/>
            <person name="Hoppner M.P."/>
            <person name="Ishida K.-I."/>
            <person name="Kim E."/>
            <person name="Koreny L."/>
            <person name="Kroth P.G."/>
            <person name="Liu Y."/>
            <person name="Malik S.-B."/>
            <person name="Maier U.G."/>
            <person name="McRose D."/>
            <person name="Mock T."/>
            <person name="Neilson J.A."/>
            <person name="Onodera N.T."/>
            <person name="Poole A.M."/>
            <person name="Pritham E.J."/>
            <person name="Richards T.A."/>
            <person name="Rocap G."/>
            <person name="Roy S.W."/>
            <person name="Sarai C."/>
            <person name="Schaack S."/>
            <person name="Shirato S."/>
            <person name="Slamovits C.H."/>
            <person name="Spencer D.F."/>
            <person name="Suzuki S."/>
            <person name="Worden A.Z."/>
            <person name="Zauner S."/>
            <person name="Barry K."/>
            <person name="Bell C."/>
            <person name="Bharti A.K."/>
            <person name="Crow J.A."/>
            <person name="Grimwood J."/>
            <person name="Kramer R."/>
            <person name="Lindquist E."/>
            <person name="Lucas S."/>
            <person name="Salamov A."/>
            <person name="McFadden G.I."/>
            <person name="Lane C.E."/>
            <person name="Keeling P.J."/>
            <person name="Gray M.W."/>
            <person name="Grigoriev I.V."/>
            <person name="Archibald J.M."/>
        </authorList>
    </citation>
    <scope>NUCLEOTIDE SEQUENCE</scope>
    <source>
        <strain evidence="6">CCMP2712</strain>
    </source>
</reference>
<dbReference type="SUPFAM" id="SSF51126">
    <property type="entry name" value="Pectin lyase-like"/>
    <property type="match status" value="3"/>
</dbReference>
<dbReference type="InterPro" id="IPR006626">
    <property type="entry name" value="PbH1"/>
</dbReference>
<dbReference type="AlphaFoldDB" id="L1IID7"/>
<dbReference type="InterPro" id="IPR012334">
    <property type="entry name" value="Pectin_lyas_fold"/>
</dbReference>
<dbReference type="EnsemblProtists" id="EKX35580">
    <property type="protein sequence ID" value="EKX35580"/>
    <property type="gene ID" value="GUITHDRAFT_146405"/>
</dbReference>
<dbReference type="InterPro" id="IPR011050">
    <property type="entry name" value="Pectin_lyase_fold/virulence"/>
</dbReference>
<keyword evidence="6" id="KW-1185">Reference proteome</keyword>
<dbReference type="Proteomes" id="UP000011087">
    <property type="component" value="Unassembled WGS sequence"/>
</dbReference>
<keyword evidence="1" id="KW-0677">Repeat</keyword>
<dbReference type="SMART" id="SM00722">
    <property type="entry name" value="CASH"/>
    <property type="match status" value="2"/>
</dbReference>
<evidence type="ECO:0000313" key="5">
    <source>
        <dbReference type="EnsemblProtists" id="EKX35580"/>
    </source>
</evidence>
<feature type="domain" description="Carbohydrate-binding/sugar hydrolysis" evidence="3">
    <location>
        <begin position="482"/>
        <end position="628"/>
    </location>
</feature>
<dbReference type="PANTHER" id="PTHR22990:SF15">
    <property type="entry name" value="F-BOX ONLY PROTEIN 10"/>
    <property type="match status" value="1"/>
</dbReference>
<accession>L1IID7</accession>
<protein>
    <recommendedName>
        <fullName evidence="3">Carbohydrate-binding/sugar hydrolysis domain-containing protein</fullName>
    </recommendedName>
</protein>
<dbReference type="EMBL" id="JH993088">
    <property type="protein sequence ID" value="EKX35580.1"/>
    <property type="molecule type" value="Genomic_DNA"/>
</dbReference>
<dbReference type="Gene3D" id="2.160.20.10">
    <property type="entry name" value="Single-stranded right-handed beta-helix, Pectin lyase-like"/>
    <property type="match status" value="3"/>
</dbReference>
<dbReference type="InterPro" id="IPR039448">
    <property type="entry name" value="Beta_helix"/>
</dbReference>
<dbReference type="PaxDb" id="55529-EKX35580"/>
<sequence>MSVAAGMRRNLSDINLSMLPLQQEVVATKVQPERKLSWEYLDLNEIGKKPLMLGIEVLFQDSTSEHCATIGQALDKAQEGSVIRLFPGIYREEHTLRIEKNNITIVCSQSLEMSCVVLLDCSDSMPLIEVCADNFTMIGVQLSCCDNSLAPSSKEDFRNCIRIMHGSPVFERCKVFAFKGISVLASESSSPRFVQCEFENCVGTTVMIVESSQPIFIGNKFKNNFGYDVVLRDSCKGRFERNFFYGTRKATVAAMDSSETTFYKNTFESSNQGALWLQGSSRCKVVDNMMRGNGKTHIQVSHRAEPTVTGNSMLNGQGGGIVVHDEGKGLFERNVIKGNEQAGIGVIDRSKAVFIQNQIEENGGGGAAIDGQSAPIFESNVFKQNLAHGICISGVSQPFMIYNNISNHDGSGILIQDGAHPFLQQNKVESNSQGGIIATGSSRPSVHQCTIFSGEQMSQPLGLLCRDNARVELEENNIWGHPSCNVIFRDSSIGKMSGNEISNGQCGGVIVQGEACLSLVHNTIKANGICNVGVLESGCINCHHNSILESTGCGILLLGDGSCECKFNTVTGNKSIGIRCSGTSHPVLTHNRISNTSNGCGVLIGGRSKAALRYNLIFDNGESGLAVRDKSKPEIYMNIIVPKSNSHPGTLYISGSSNAKINGNTFVITCPADLRITQKNKGLLMSNSILELQEFPDIVDEARKILEVIHIKHVVVQGPDPDEPIVLGRTNPQNLIVEESDVSARPKCSHRKLLSRTEDDVPSRREVESHGCLARTGESSNVSADIASGLFVVRNSSLHSMSSRHEEAGECEGHHNFLERTGGSNGRPTRSASCPPSPYRNDV</sequence>
<dbReference type="Pfam" id="PF13229">
    <property type="entry name" value="Beta_helix"/>
    <property type="match status" value="2"/>
</dbReference>
<dbReference type="InterPro" id="IPR007742">
    <property type="entry name" value="NosD_dom"/>
</dbReference>
<dbReference type="OrthoDB" id="427974at2759"/>
<evidence type="ECO:0000256" key="2">
    <source>
        <dbReference type="SAM" id="MobiDB-lite"/>
    </source>
</evidence>
<evidence type="ECO:0000313" key="6">
    <source>
        <dbReference type="Proteomes" id="UP000011087"/>
    </source>
</evidence>
<reference evidence="4 6" key="1">
    <citation type="journal article" date="2012" name="Nature">
        <title>Algal genomes reveal evolutionary mosaicism and the fate of nucleomorphs.</title>
        <authorList>
            <consortium name="DOE Joint Genome Institute"/>
            <person name="Curtis B.A."/>
            <person name="Tanifuji G."/>
            <person name="Burki F."/>
            <person name="Gruber A."/>
            <person name="Irimia M."/>
            <person name="Maruyama S."/>
            <person name="Arias M.C."/>
            <person name="Ball S.G."/>
            <person name="Gile G.H."/>
            <person name="Hirakawa Y."/>
            <person name="Hopkins J.F."/>
            <person name="Kuo A."/>
            <person name="Rensing S.A."/>
            <person name="Schmutz J."/>
            <person name="Symeonidi A."/>
            <person name="Elias M."/>
            <person name="Eveleigh R.J."/>
            <person name="Herman E.K."/>
            <person name="Klute M.J."/>
            <person name="Nakayama T."/>
            <person name="Obornik M."/>
            <person name="Reyes-Prieto A."/>
            <person name="Armbrust E.V."/>
            <person name="Aves S.J."/>
            <person name="Beiko R.G."/>
            <person name="Coutinho P."/>
            <person name="Dacks J.B."/>
            <person name="Durnford D.G."/>
            <person name="Fast N.M."/>
            <person name="Green B.R."/>
            <person name="Grisdale C.J."/>
            <person name="Hempel F."/>
            <person name="Henrissat B."/>
            <person name="Hoppner M.P."/>
            <person name="Ishida K."/>
            <person name="Kim E."/>
            <person name="Koreny L."/>
            <person name="Kroth P.G."/>
            <person name="Liu Y."/>
            <person name="Malik S.B."/>
            <person name="Maier U.G."/>
            <person name="McRose D."/>
            <person name="Mock T."/>
            <person name="Neilson J.A."/>
            <person name="Onodera N.T."/>
            <person name="Poole A.M."/>
            <person name="Pritham E.J."/>
            <person name="Richards T.A."/>
            <person name="Rocap G."/>
            <person name="Roy S.W."/>
            <person name="Sarai C."/>
            <person name="Schaack S."/>
            <person name="Shirato S."/>
            <person name="Slamovits C.H."/>
            <person name="Spencer D.F."/>
            <person name="Suzuki S."/>
            <person name="Worden A.Z."/>
            <person name="Zauner S."/>
            <person name="Barry K."/>
            <person name="Bell C."/>
            <person name="Bharti A.K."/>
            <person name="Crow J.A."/>
            <person name="Grimwood J."/>
            <person name="Kramer R."/>
            <person name="Lindquist E."/>
            <person name="Lucas S."/>
            <person name="Salamov A."/>
            <person name="McFadden G.I."/>
            <person name="Lane C.E."/>
            <person name="Keeling P.J."/>
            <person name="Gray M.W."/>
            <person name="Grigoriev I.V."/>
            <person name="Archibald J.M."/>
        </authorList>
    </citation>
    <scope>NUCLEOTIDE SEQUENCE</scope>
    <source>
        <strain evidence="4 6">CCMP2712</strain>
    </source>
</reference>
<evidence type="ECO:0000313" key="4">
    <source>
        <dbReference type="EMBL" id="EKX35580.1"/>
    </source>
</evidence>
<dbReference type="PANTHER" id="PTHR22990">
    <property type="entry name" value="F-BOX ONLY PROTEIN"/>
    <property type="match status" value="1"/>
</dbReference>
<dbReference type="Pfam" id="PF05048">
    <property type="entry name" value="NosD"/>
    <property type="match status" value="1"/>
</dbReference>
<feature type="region of interest" description="Disordered" evidence="2">
    <location>
        <begin position="803"/>
        <end position="843"/>
    </location>
</feature>
<proteinExistence type="predicted"/>
<dbReference type="RefSeq" id="XP_005822560.1">
    <property type="nucleotide sequence ID" value="XM_005822503.1"/>
</dbReference>
<dbReference type="HOGENOM" id="CLU_337857_0_0_1"/>
<feature type="domain" description="Carbohydrate-binding/sugar hydrolysis" evidence="3">
    <location>
        <begin position="291"/>
        <end position="416"/>
    </location>
</feature>
<dbReference type="InterPro" id="IPR051550">
    <property type="entry name" value="SCF-Subunits/Alg-Epimerases"/>
</dbReference>
<dbReference type="GeneID" id="17292305"/>